<proteinExistence type="predicted"/>
<reference evidence="1" key="2">
    <citation type="submission" date="2020-06" db="EMBL/GenBank/DDBJ databases">
        <authorList>
            <person name="Sheffer M."/>
        </authorList>
    </citation>
    <scope>NUCLEOTIDE SEQUENCE</scope>
</reference>
<evidence type="ECO:0000313" key="1">
    <source>
        <dbReference type="EMBL" id="KAF8777068.1"/>
    </source>
</evidence>
<accession>A0A8T0ENN8</accession>
<evidence type="ECO:0000313" key="2">
    <source>
        <dbReference type="Proteomes" id="UP000807504"/>
    </source>
</evidence>
<keyword evidence="2" id="KW-1185">Reference proteome</keyword>
<dbReference type="Proteomes" id="UP000807504">
    <property type="component" value="Unassembled WGS sequence"/>
</dbReference>
<dbReference type="PANTHER" id="PTHR47331:SF5">
    <property type="entry name" value="RIBONUCLEASE H"/>
    <property type="match status" value="1"/>
</dbReference>
<organism evidence="1 2">
    <name type="scientific">Argiope bruennichi</name>
    <name type="common">Wasp spider</name>
    <name type="synonym">Aranea bruennichi</name>
    <dbReference type="NCBI Taxonomy" id="94029"/>
    <lineage>
        <taxon>Eukaryota</taxon>
        <taxon>Metazoa</taxon>
        <taxon>Ecdysozoa</taxon>
        <taxon>Arthropoda</taxon>
        <taxon>Chelicerata</taxon>
        <taxon>Arachnida</taxon>
        <taxon>Araneae</taxon>
        <taxon>Araneomorphae</taxon>
        <taxon>Entelegynae</taxon>
        <taxon>Araneoidea</taxon>
        <taxon>Araneidae</taxon>
        <taxon>Argiope</taxon>
    </lineage>
</organism>
<dbReference type="InterPro" id="IPR008042">
    <property type="entry name" value="Retrotrans_Pao"/>
</dbReference>
<sequence length="177" mass="20285">MEAFAFSSDDVTILRSGGFNLRKLRSNSSDLRALWVKNGFCESEGVELKVLGLHWNPDKDVLSLEVKSLVDSLGELDNTKRCVIQTAARIFDAARLIAPFVVRIKCLLQDIWKRGMDWDDDLPEDLRLKWVTRCNEIKALKEIVTPRNCLQDYGKKDWQKYTYFAMHLSGSTGQNTI</sequence>
<dbReference type="Pfam" id="PF05380">
    <property type="entry name" value="Peptidase_A17"/>
    <property type="match status" value="1"/>
</dbReference>
<name>A0A8T0ENN8_ARGBR</name>
<dbReference type="PANTHER" id="PTHR47331">
    <property type="entry name" value="PHD-TYPE DOMAIN-CONTAINING PROTEIN"/>
    <property type="match status" value="1"/>
</dbReference>
<protein>
    <submittedName>
        <fullName evidence="1">Uncharacterized protein</fullName>
    </submittedName>
</protein>
<gene>
    <name evidence="1" type="ORF">HNY73_013993</name>
</gene>
<comment type="caution">
    <text evidence="1">The sequence shown here is derived from an EMBL/GenBank/DDBJ whole genome shotgun (WGS) entry which is preliminary data.</text>
</comment>
<dbReference type="EMBL" id="JABXBU010002072">
    <property type="protein sequence ID" value="KAF8777068.1"/>
    <property type="molecule type" value="Genomic_DNA"/>
</dbReference>
<dbReference type="AlphaFoldDB" id="A0A8T0ENN8"/>
<reference evidence="1" key="1">
    <citation type="journal article" date="2020" name="bioRxiv">
        <title>Chromosome-level reference genome of the European wasp spider Argiope bruennichi: a resource for studies on range expansion and evolutionary adaptation.</title>
        <authorList>
            <person name="Sheffer M.M."/>
            <person name="Hoppe A."/>
            <person name="Krehenwinkel H."/>
            <person name="Uhl G."/>
            <person name="Kuss A.W."/>
            <person name="Jensen L."/>
            <person name="Jensen C."/>
            <person name="Gillespie R.G."/>
            <person name="Hoff K.J."/>
            <person name="Prost S."/>
        </authorList>
    </citation>
    <scope>NUCLEOTIDE SEQUENCE</scope>
</reference>